<evidence type="ECO:0000256" key="4">
    <source>
        <dbReference type="ARBA" id="ARBA00022786"/>
    </source>
</evidence>
<reference evidence="9" key="1">
    <citation type="submission" date="2017-02" db="UniProtKB">
        <authorList>
            <consortium name="WormBaseParasite"/>
        </authorList>
    </citation>
    <scope>IDENTIFICATION</scope>
</reference>
<dbReference type="SMART" id="SM00119">
    <property type="entry name" value="HECTc"/>
    <property type="match status" value="1"/>
</dbReference>
<accession>A0A0R3S5V5</accession>
<evidence type="ECO:0000313" key="8">
    <source>
        <dbReference type="Proteomes" id="UP000050640"/>
    </source>
</evidence>
<dbReference type="Gene3D" id="3.30.2410.10">
    <property type="entry name" value="Hect, E3 ligase catalytic domain"/>
    <property type="match status" value="1"/>
</dbReference>
<dbReference type="FunFam" id="3.30.2410.10:FF:000007">
    <property type="entry name" value="Putative E3 ubiquitin-protein ligase HECTD1"/>
    <property type="match status" value="1"/>
</dbReference>
<dbReference type="SUPFAM" id="SSF56204">
    <property type="entry name" value="Hect, E3 ligase catalytic domain"/>
    <property type="match status" value="1"/>
</dbReference>
<evidence type="ECO:0000313" key="9">
    <source>
        <dbReference type="WBParaSite" id="EEL_0001017401-mRNA-1"/>
    </source>
</evidence>
<dbReference type="InterPro" id="IPR035983">
    <property type="entry name" value="Hect_E3_ubiquitin_ligase"/>
</dbReference>
<comment type="pathway">
    <text evidence="6">Protein modification; protein ubiquitination.</text>
</comment>
<dbReference type="InterPro" id="IPR045322">
    <property type="entry name" value="HECTD1/TRIP12-like"/>
</dbReference>
<dbReference type="Proteomes" id="UP000050640">
    <property type="component" value="Unplaced"/>
</dbReference>
<dbReference type="GO" id="GO:0043161">
    <property type="term" value="P:proteasome-mediated ubiquitin-dependent protein catabolic process"/>
    <property type="evidence" value="ECO:0007669"/>
    <property type="project" value="TreeGrafter"/>
</dbReference>
<keyword evidence="8" id="KW-1185">Reference proteome</keyword>
<dbReference type="Gene3D" id="3.30.2160.10">
    <property type="entry name" value="Hect, E3 ligase catalytic domain"/>
    <property type="match status" value="1"/>
</dbReference>
<dbReference type="GO" id="GO:0070534">
    <property type="term" value="P:protein K63-linked ubiquitination"/>
    <property type="evidence" value="ECO:0007669"/>
    <property type="project" value="TreeGrafter"/>
</dbReference>
<comment type="function">
    <text evidence="6">E3 ubiquitin-protein ligase which accepts ubiquitin from an E2 ubiquitin-conjugating enzyme in the form of a thioester and then directly transfers the ubiquitin to targeted substrates.</text>
</comment>
<dbReference type="Pfam" id="PF00632">
    <property type="entry name" value="HECT"/>
    <property type="match status" value="1"/>
</dbReference>
<protein>
    <recommendedName>
        <fullName evidence="6">E3 ubiquitin-protein ligase</fullName>
        <ecNumber evidence="6">2.3.2.26</ecNumber>
    </recommendedName>
</protein>
<dbReference type="Gene3D" id="3.90.1750.10">
    <property type="entry name" value="Hect, E3 ligase catalytic domains"/>
    <property type="match status" value="1"/>
</dbReference>
<dbReference type="InterPro" id="IPR000569">
    <property type="entry name" value="HECT_dom"/>
</dbReference>
<dbReference type="AlphaFoldDB" id="A0A0R3S5V5"/>
<dbReference type="GO" id="GO:0016607">
    <property type="term" value="C:nuclear speck"/>
    <property type="evidence" value="ECO:0007669"/>
    <property type="project" value="TreeGrafter"/>
</dbReference>
<dbReference type="EC" id="2.3.2.26" evidence="6"/>
<evidence type="ECO:0000256" key="3">
    <source>
        <dbReference type="ARBA" id="ARBA00022679"/>
    </source>
</evidence>
<keyword evidence="4 5" id="KW-0833">Ubl conjugation pathway</keyword>
<keyword evidence="3 6" id="KW-0808">Transferase</keyword>
<feature type="active site" description="Glycyl thioester intermediate" evidence="5">
    <location>
        <position position="148"/>
    </location>
</feature>
<evidence type="ECO:0000256" key="5">
    <source>
        <dbReference type="PROSITE-ProRule" id="PRU00104"/>
    </source>
</evidence>
<comment type="similarity">
    <text evidence="2 6">Belongs to the UPL family. K-HECT subfamily.</text>
</comment>
<dbReference type="GO" id="GO:0061630">
    <property type="term" value="F:ubiquitin protein ligase activity"/>
    <property type="evidence" value="ECO:0007669"/>
    <property type="project" value="UniProtKB-UniRule"/>
</dbReference>
<dbReference type="PROSITE" id="PS50237">
    <property type="entry name" value="HECT"/>
    <property type="match status" value="1"/>
</dbReference>
<organism evidence="8 9">
    <name type="scientific">Elaeophora elaphi</name>
    <dbReference type="NCBI Taxonomy" id="1147741"/>
    <lineage>
        <taxon>Eukaryota</taxon>
        <taxon>Metazoa</taxon>
        <taxon>Ecdysozoa</taxon>
        <taxon>Nematoda</taxon>
        <taxon>Chromadorea</taxon>
        <taxon>Rhabditida</taxon>
        <taxon>Spirurina</taxon>
        <taxon>Spiruromorpha</taxon>
        <taxon>Filarioidea</taxon>
        <taxon>Onchocercidae</taxon>
        <taxon>Elaeophora</taxon>
    </lineage>
</organism>
<sequence>MELIENGANIDVTANNVERYIAACTNFYLNSGILNQLKAFREGFDLVFPLQNLRMFTLLSGDQCPKWTREDIINFTEPKLGYTKESPGFLRFVDVLVGMNASERKSFLQFTTGCSSLPPGGLANLHPRLTIVRKVDSGDGSYPSVNTCVHYLKLPDYSSAEIMRERLLTATNEKGFHLN</sequence>
<dbReference type="STRING" id="1147741.A0A0R3S5V5"/>
<evidence type="ECO:0000259" key="7">
    <source>
        <dbReference type="PROSITE" id="PS50237"/>
    </source>
</evidence>
<proteinExistence type="inferred from homology"/>
<evidence type="ECO:0000256" key="1">
    <source>
        <dbReference type="ARBA" id="ARBA00000885"/>
    </source>
</evidence>
<name>A0A0R3S5V5_9BILA</name>
<dbReference type="PANTHER" id="PTHR45670">
    <property type="entry name" value="E3 UBIQUITIN-PROTEIN LIGASE TRIP12"/>
    <property type="match status" value="1"/>
</dbReference>
<dbReference type="PANTHER" id="PTHR45670:SF1">
    <property type="entry name" value="E3 UBIQUITIN-PROTEIN LIGASE HECTD1"/>
    <property type="match status" value="1"/>
</dbReference>
<dbReference type="WBParaSite" id="EEL_0001017401-mRNA-1">
    <property type="protein sequence ID" value="EEL_0001017401-mRNA-1"/>
    <property type="gene ID" value="EEL_0001017401"/>
</dbReference>
<feature type="domain" description="HECT" evidence="7">
    <location>
        <begin position="1"/>
        <end position="179"/>
    </location>
</feature>
<comment type="catalytic activity">
    <reaction evidence="1 6">
        <text>S-ubiquitinyl-[E2 ubiquitin-conjugating enzyme]-L-cysteine + [acceptor protein]-L-lysine = [E2 ubiquitin-conjugating enzyme]-L-cysteine + N(6)-ubiquitinyl-[acceptor protein]-L-lysine.</text>
        <dbReference type="EC" id="2.3.2.26"/>
    </reaction>
</comment>
<evidence type="ECO:0000256" key="6">
    <source>
        <dbReference type="RuleBase" id="RU369009"/>
    </source>
</evidence>
<dbReference type="UniPathway" id="UPA00143"/>
<evidence type="ECO:0000256" key="2">
    <source>
        <dbReference type="ARBA" id="ARBA00006331"/>
    </source>
</evidence>